<dbReference type="SUPFAM" id="SSF49562">
    <property type="entry name" value="C2 domain (Calcium/lipid-binding domain, CaLB)"/>
    <property type="match status" value="1"/>
</dbReference>
<evidence type="ECO:0000313" key="11">
    <source>
        <dbReference type="EMBL" id="CAG9328450.1"/>
    </source>
</evidence>
<feature type="compositionally biased region" description="Basic and acidic residues" evidence="8">
    <location>
        <begin position="963"/>
        <end position="973"/>
    </location>
</feature>
<dbReference type="CDD" id="cd01365">
    <property type="entry name" value="KISc_KIF1A_KIF1B"/>
    <property type="match status" value="1"/>
</dbReference>
<gene>
    <name evidence="11" type="ORF">BSTOLATCC_MIC46451</name>
</gene>
<keyword evidence="4 5" id="KW-0505">Motor protein</keyword>
<dbReference type="GO" id="GO:0008017">
    <property type="term" value="F:microtubule binding"/>
    <property type="evidence" value="ECO:0007669"/>
    <property type="project" value="InterPro"/>
</dbReference>
<evidence type="ECO:0000256" key="1">
    <source>
        <dbReference type="ARBA" id="ARBA00022741"/>
    </source>
</evidence>
<feature type="coiled-coil region" evidence="7">
    <location>
        <begin position="365"/>
        <end position="409"/>
    </location>
</feature>
<accession>A0AAU9JV78</accession>
<keyword evidence="12" id="KW-1185">Reference proteome</keyword>
<dbReference type="InterPro" id="IPR027417">
    <property type="entry name" value="P-loop_NTPase"/>
</dbReference>
<protein>
    <recommendedName>
        <fullName evidence="6">Kinesin-like protein</fullName>
    </recommendedName>
</protein>
<evidence type="ECO:0000256" key="5">
    <source>
        <dbReference type="PROSITE-ProRule" id="PRU00283"/>
    </source>
</evidence>
<evidence type="ECO:0000313" key="12">
    <source>
        <dbReference type="Proteomes" id="UP001162131"/>
    </source>
</evidence>
<dbReference type="GO" id="GO:0005874">
    <property type="term" value="C:microtubule"/>
    <property type="evidence" value="ECO:0007669"/>
    <property type="project" value="UniProtKB-KW"/>
</dbReference>
<dbReference type="InterPro" id="IPR000253">
    <property type="entry name" value="FHA_dom"/>
</dbReference>
<dbReference type="AlphaFoldDB" id="A0AAU9JV78"/>
<dbReference type="SUPFAM" id="SSF49879">
    <property type="entry name" value="SMAD/FHA domain"/>
    <property type="match status" value="1"/>
</dbReference>
<keyword evidence="3 7" id="KW-0175">Coiled coil</keyword>
<dbReference type="InterPro" id="IPR035892">
    <property type="entry name" value="C2_domain_sf"/>
</dbReference>
<dbReference type="Gene3D" id="3.40.850.10">
    <property type="entry name" value="Kinesin motor domain"/>
    <property type="match status" value="1"/>
</dbReference>
<evidence type="ECO:0000256" key="2">
    <source>
        <dbReference type="ARBA" id="ARBA00022840"/>
    </source>
</evidence>
<dbReference type="Proteomes" id="UP001162131">
    <property type="component" value="Unassembled WGS sequence"/>
</dbReference>
<feature type="compositionally biased region" description="Low complexity" evidence="8">
    <location>
        <begin position="611"/>
        <end position="622"/>
    </location>
</feature>
<reference evidence="11" key="1">
    <citation type="submission" date="2021-09" db="EMBL/GenBank/DDBJ databases">
        <authorList>
            <consortium name="AG Swart"/>
            <person name="Singh M."/>
            <person name="Singh A."/>
            <person name="Seah K."/>
            <person name="Emmerich C."/>
        </authorList>
    </citation>
    <scope>NUCLEOTIDE SEQUENCE</scope>
    <source>
        <strain evidence="11">ATCC30299</strain>
    </source>
</reference>
<dbReference type="PROSITE" id="PS50006">
    <property type="entry name" value="FHA_DOMAIN"/>
    <property type="match status" value="1"/>
</dbReference>
<dbReference type="PROSITE" id="PS50067">
    <property type="entry name" value="KINESIN_MOTOR_2"/>
    <property type="match status" value="1"/>
</dbReference>
<dbReference type="PANTHER" id="PTHR47117">
    <property type="entry name" value="STAR-RELATED LIPID TRANSFER PROTEIN 9"/>
    <property type="match status" value="1"/>
</dbReference>
<evidence type="ECO:0000256" key="4">
    <source>
        <dbReference type="ARBA" id="ARBA00023175"/>
    </source>
</evidence>
<evidence type="ECO:0000256" key="7">
    <source>
        <dbReference type="SAM" id="Coils"/>
    </source>
</evidence>
<dbReference type="InterPro" id="IPR036961">
    <property type="entry name" value="Kinesin_motor_dom_sf"/>
</dbReference>
<dbReference type="Gene3D" id="2.60.200.20">
    <property type="match status" value="1"/>
</dbReference>
<evidence type="ECO:0000256" key="8">
    <source>
        <dbReference type="SAM" id="MobiDB-lite"/>
    </source>
</evidence>
<feature type="compositionally biased region" description="Basic and acidic residues" evidence="8">
    <location>
        <begin position="588"/>
        <end position="610"/>
    </location>
</feature>
<dbReference type="GO" id="GO:0003777">
    <property type="term" value="F:microtubule motor activity"/>
    <property type="evidence" value="ECO:0007669"/>
    <property type="project" value="InterPro"/>
</dbReference>
<comment type="caution">
    <text evidence="11">The sequence shown here is derived from an EMBL/GenBank/DDBJ whole genome shotgun (WGS) entry which is preliminary data.</text>
</comment>
<dbReference type="GO" id="GO:0005524">
    <property type="term" value="F:ATP binding"/>
    <property type="evidence" value="ECO:0007669"/>
    <property type="project" value="UniProtKB-UniRule"/>
</dbReference>
<dbReference type="SMART" id="SM00129">
    <property type="entry name" value="KISc"/>
    <property type="match status" value="1"/>
</dbReference>
<feature type="binding site" evidence="5">
    <location>
        <begin position="102"/>
        <end position="109"/>
    </location>
    <ligand>
        <name>ATP</name>
        <dbReference type="ChEBI" id="CHEBI:30616"/>
    </ligand>
</feature>
<feature type="domain" description="Kinesin motor" evidence="10">
    <location>
        <begin position="2"/>
        <end position="354"/>
    </location>
</feature>
<feature type="region of interest" description="Disordered" evidence="8">
    <location>
        <begin position="925"/>
        <end position="973"/>
    </location>
</feature>
<feature type="domain" description="FHA" evidence="9">
    <location>
        <begin position="457"/>
        <end position="512"/>
    </location>
</feature>
<evidence type="ECO:0000256" key="3">
    <source>
        <dbReference type="ARBA" id="ARBA00023054"/>
    </source>
</evidence>
<name>A0AAU9JV78_9CILI</name>
<sequence>MSVKVAVRVRPFNTREKDLGAQLCIKMDGQTTIITDPKTGNPRDFSFDYSFWSHDGFTEREDGYLLRADDRYADQQIVYHELGEQVLNNAWEGYNCCLFAYGQTGSGKSYSMVGYGANKGIIPVSSEEIFIRINQNPNPNLMFEVMVSMLEIYNEKVQDLLIPVNQRPQGGLKIRESKVTGVFVENLSKHPVSSYAEIEKLMEKGNTNRSIGSTQMNATSSRAHTIFTIEFKQILINNDTKTGKVSVINLVDLAGSEKAGQTGATGERLKEGCAINKSLVVLGSVIEALAEKSSGKDNKKGIVIPYRDSALTRILQNALGGNSKTVMVCALSPATVNYEETLSTLRYADRAKKIKNHAVVNESPEEKIIRELTKENEELKSLIEEAGGIERLRELREMLEANEKFSTAQSMSWQQQREAIQEDFEPEIDRSGPHITNLNEDHLLSGKVVYNFDNVPLVVGRKTGNPKPDIIIANSSVRPRHCTFNKDENENITLEPIEPSCSEFLYVNGQKVYEKVILKHLDRIIIGTNQIYLFKRPGEDSKYKENDIDYEFAMEEKNEAQQLELEKEIPQLPPQPPTPILTKTASIPHEEPKNDIVTEPETHPENHENSAEPPQEPALALEVPPEPEPISKKRQLHSRLAKLFPLVNEANLIATDLSRHVKFNVKIINLLPDEVEKEEDLEPDYWEKELKVEVQNQDYGLIWLWDVEKFEDRLCMLREMLDEQTDPSPEEDPLWDPPEENILGKGYYSLKPLGLLFDNPFNILIISTSGGDAGLLKMNIVPTDEDGNMLDEGPETPEELIGSLINFRVEIHEAWNIPLSHANNVYCEYHFPGLGIRRTNVFPGYSEHPNFNYKEQFTSVLVDDFLCNYMQTKKLAISVFGTGMAMKVETQKNQNQKPTYESAPAQAPCVENVMENRIQRAVTVGNTSNLRQNEGEVGLQRTATTGSVSSKESSKGSGKNAKGGKDKEKCFIF</sequence>
<dbReference type="InterPro" id="IPR001752">
    <property type="entry name" value="Kinesin_motor_dom"/>
</dbReference>
<evidence type="ECO:0000259" key="10">
    <source>
        <dbReference type="PROSITE" id="PS50067"/>
    </source>
</evidence>
<comment type="similarity">
    <text evidence="5 6">Belongs to the TRAFAC class myosin-kinesin ATPase superfamily. Kinesin family.</text>
</comment>
<keyword evidence="2 5" id="KW-0067">ATP-binding</keyword>
<dbReference type="Pfam" id="PF00225">
    <property type="entry name" value="Kinesin"/>
    <property type="match status" value="1"/>
</dbReference>
<dbReference type="InterPro" id="IPR008984">
    <property type="entry name" value="SMAD_FHA_dom_sf"/>
</dbReference>
<dbReference type="PROSITE" id="PS00411">
    <property type="entry name" value="KINESIN_MOTOR_1"/>
    <property type="match status" value="1"/>
</dbReference>
<dbReference type="FunFam" id="3.40.850.10:FF:000063">
    <property type="entry name" value="Kinesin-like protein"/>
    <property type="match status" value="1"/>
</dbReference>
<dbReference type="EMBL" id="CAJZBQ010000046">
    <property type="protein sequence ID" value="CAG9328450.1"/>
    <property type="molecule type" value="Genomic_DNA"/>
</dbReference>
<dbReference type="SUPFAM" id="SSF52540">
    <property type="entry name" value="P-loop containing nucleoside triphosphate hydrolases"/>
    <property type="match status" value="1"/>
</dbReference>
<keyword evidence="6" id="KW-0493">Microtubule</keyword>
<evidence type="ECO:0000256" key="6">
    <source>
        <dbReference type="RuleBase" id="RU000394"/>
    </source>
</evidence>
<dbReference type="InterPro" id="IPR019821">
    <property type="entry name" value="Kinesin_motor_CS"/>
</dbReference>
<proteinExistence type="inferred from homology"/>
<dbReference type="GO" id="GO:0007018">
    <property type="term" value="P:microtubule-based movement"/>
    <property type="evidence" value="ECO:0007669"/>
    <property type="project" value="InterPro"/>
</dbReference>
<organism evidence="11 12">
    <name type="scientific">Blepharisma stoltei</name>
    <dbReference type="NCBI Taxonomy" id="1481888"/>
    <lineage>
        <taxon>Eukaryota</taxon>
        <taxon>Sar</taxon>
        <taxon>Alveolata</taxon>
        <taxon>Ciliophora</taxon>
        <taxon>Postciliodesmatophora</taxon>
        <taxon>Heterotrichea</taxon>
        <taxon>Heterotrichida</taxon>
        <taxon>Blepharismidae</taxon>
        <taxon>Blepharisma</taxon>
    </lineage>
</organism>
<dbReference type="Pfam" id="PF00498">
    <property type="entry name" value="FHA"/>
    <property type="match status" value="1"/>
</dbReference>
<keyword evidence="1 5" id="KW-0547">Nucleotide-binding</keyword>
<evidence type="ECO:0000259" key="9">
    <source>
        <dbReference type="PROSITE" id="PS50006"/>
    </source>
</evidence>
<feature type="region of interest" description="Disordered" evidence="8">
    <location>
        <begin position="570"/>
        <end position="622"/>
    </location>
</feature>
<feature type="compositionally biased region" description="Low complexity" evidence="8">
    <location>
        <begin position="946"/>
        <end position="960"/>
    </location>
</feature>
<dbReference type="PRINTS" id="PR00380">
    <property type="entry name" value="KINESINHEAVY"/>
</dbReference>